<reference evidence="2 3" key="1">
    <citation type="submission" date="2020-03" db="EMBL/GenBank/DDBJ databases">
        <title>Genomic Encyclopedia of Type Strains, Phase IV (KMG-IV): sequencing the most valuable type-strain genomes for metagenomic binning, comparative biology and taxonomic classification.</title>
        <authorList>
            <person name="Goeker M."/>
        </authorList>
    </citation>
    <scope>NUCLEOTIDE SEQUENCE [LARGE SCALE GENOMIC DNA]</scope>
    <source>
        <strain evidence="2 3">DSM 105096</strain>
    </source>
</reference>
<sequence>MKSFFLTAALLVSLATAANAACTVTTDCGVRTYEDSGVSASISNGVVTVTADGEVIDTYDCASSSISVSCSSTSGDDTADDDDGGFDWEEYLRKLRERFNDRFGDRTGRGARA</sequence>
<dbReference type="Proteomes" id="UP000770785">
    <property type="component" value="Unassembled WGS sequence"/>
</dbReference>
<feature type="chain" id="PRO_5046128610" evidence="1">
    <location>
        <begin position="21"/>
        <end position="113"/>
    </location>
</feature>
<protein>
    <submittedName>
        <fullName evidence="2">Opacity protein-like surface antigen</fullName>
    </submittedName>
</protein>
<keyword evidence="3" id="KW-1185">Reference proteome</keyword>
<gene>
    <name evidence="2" type="ORF">GGR27_003280</name>
</gene>
<organism evidence="2 3">
    <name type="scientific">Neolewinella antarctica</name>
    <dbReference type="NCBI Taxonomy" id="442734"/>
    <lineage>
        <taxon>Bacteria</taxon>
        <taxon>Pseudomonadati</taxon>
        <taxon>Bacteroidota</taxon>
        <taxon>Saprospiria</taxon>
        <taxon>Saprospirales</taxon>
        <taxon>Lewinellaceae</taxon>
        <taxon>Neolewinella</taxon>
    </lineage>
</organism>
<evidence type="ECO:0000256" key="1">
    <source>
        <dbReference type="SAM" id="SignalP"/>
    </source>
</evidence>
<dbReference type="EMBL" id="JAATJH010000006">
    <property type="protein sequence ID" value="NJC27762.1"/>
    <property type="molecule type" value="Genomic_DNA"/>
</dbReference>
<evidence type="ECO:0000313" key="3">
    <source>
        <dbReference type="Proteomes" id="UP000770785"/>
    </source>
</evidence>
<feature type="signal peptide" evidence="1">
    <location>
        <begin position="1"/>
        <end position="20"/>
    </location>
</feature>
<dbReference type="RefSeq" id="WP_168039172.1">
    <property type="nucleotide sequence ID" value="NZ_JAATJH010000006.1"/>
</dbReference>
<evidence type="ECO:0000313" key="2">
    <source>
        <dbReference type="EMBL" id="NJC27762.1"/>
    </source>
</evidence>
<keyword evidence="1" id="KW-0732">Signal</keyword>
<proteinExistence type="predicted"/>
<comment type="caution">
    <text evidence="2">The sequence shown here is derived from an EMBL/GenBank/DDBJ whole genome shotgun (WGS) entry which is preliminary data.</text>
</comment>
<accession>A0ABX0XEX1</accession>
<name>A0ABX0XEX1_9BACT</name>